<proteinExistence type="predicted"/>
<evidence type="ECO:0000313" key="2">
    <source>
        <dbReference type="EMBL" id="CAA6830675.1"/>
    </source>
</evidence>
<organism evidence="2">
    <name type="scientific">uncultured Thiotrichaceae bacterium</name>
    <dbReference type="NCBI Taxonomy" id="298394"/>
    <lineage>
        <taxon>Bacteria</taxon>
        <taxon>Pseudomonadati</taxon>
        <taxon>Pseudomonadota</taxon>
        <taxon>Gammaproteobacteria</taxon>
        <taxon>Thiotrichales</taxon>
        <taxon>Thiotrichaceae</taxon>
        <taxon>environmental samples</taxon>
    </lineage>
</organism>
<name>A0A6S6U8M3_9GAMM</name>
<gene>
    <name evidence="2" type="ORF">HELGO_WM26388</name>
</gene>
<reference evidence="2" key="1">
    <citation type="submission" date="2020-01" db="EMBL/GenBank/DDBJ databases">
        <authorList>
            <person name="Meier V. D."/>
            <person name="Meier V D."/>
        </authorList>
    </citation>
    <scope>NUCLEOTIDE SEQUENCE</scope>
    <source>
        <strain evidence="2">HLG_WM_MAG_09</strain>
    </source>
</reference>
<feature type="compositionally biased region" description="Low complexity" evidence="1">
    <location>
        <begin position="241"/>
        <end position="255"/>
    </location>
</feature>
<evidence type="ECO:0000256" key="1">
    <source>
        <dbReference type="SAM" id="MobiDB-lite"/>
    </source>
</evidence>
<dbReference type="AlphaFoldDB" id="A0A6S6U8M3"/>
<accession>A0A6S6U8M3</accession>
<feature type="region of interest" description="Disordered" evidence="1">
    <location>
        <begin position="230"/>
        <end position="276"/>
    </location>
</feature>
<dbReference type="EMBL" id="CACVAT010000614">
    <property type="protein sequence ID" value="CAA6830675.1"/>
    <property type="molecule type" value="Genomic_DNA"/>
</dbReference>
<protein>
    <submittedName>
        <fullName evidence="2">Uncharacterized protein</fullName>
    </submittedName>
</protein>
<sequence length="276" mass="29428">MLSTASAHAAGMMPTNPMGTMFAPWNTMPGMPSGFSPMNNGFTSGGPMGMSPFSMSPFGSNGSPWGSMPSTMMPWNAWSSSPGSVVPWGNQMPMGNQMPWGGNNYRNGNQMPWGNNMMPWNGVPNYGNRNRNNNRDALSTMLLMQELNGKQGSPMLPSLSGAPAMLPPYPQPPMMPAQPQLIPQQKGFVVPSAPKVFNPFNMQQQTAPALVKTPVNTVQDTQAFSDPFANSEQVGKGQESAATAGNAAPAFNPFAQGSQPTGVQFPDADSFFIDKN</sequence>